<keyword evidence="6 13" id="KW-0732">Signal</keyword>
<keyword evidence="16" id="KW-1185">Reference proteome</keyword>
<dbReference type="Gene3D" id="3.80.10.10">
    <property type="entry name" value="Ribonuclease Inhibitor"/>
    <property type="match status" value="6"/>
</dbReference>
<sequence length="1009" mass="113125">MWGYRLLCIMLLHFRVIFSVSSVKLCSPEESLALLQLKNTISMDASASSHCDAAVTYPKTKSWNKDGDCCSWDGIICDEMTGHVIGLDLSSSWLLGTLHPNSTLFLLHHLQKLNLACNDFNGTKISSNFGQFTKLTHLNLSFSYFSGIVPSQISRLSKLVALDLSSDIPRTKFEQHTFNNLAKNLTELRYLLLDNVQMFSVVPSSLLNLSSASLISLSLGNCFLRGEFPIDIFHFPFLRQLTLSDNGLLTGNLPKSNWSSPLRILDLSITKFSGKIPDTIGNLRDLKFLDLYVCYFDGLIPNSFWNLTEITYLAFEANFFSGQVPASLSNLKQLTVLNLEDNQFSGEFPDVFGNLSKLTRISLAHLNFTGQLPLSAFNLTQLSLLELSGNQFVGQLPCHASCLPLSHLKLGGNFLDGRIPSWLFNLSSLINLDLHDNKYIGTFDQFQQSSSNPNLTFELPDLTSLDFSSNSLSGTVKADMFSNLKNLEYVDLSNNNLLSLTTPGSVNFTLSKLEVFKFSSCNVSQFPDFLRTSENLVELDLSNNKLTGQIFQLDQWPYLYFLNLSHNFLTSVERISSVELRHLDVQSNLLQRLPFILSSRIRFLSVSDNKLTGEFPSSICNLSTIEYLNLSNNSLSGMIPQCLANFDSLSLLDLRKNQFRGSIPQIFSKCDDLVALNLNDNELEGKLPPSLANCGDLEVLDVGNNKINDAFPYWTATLPRLQVLVLRSNSFHGPIYNNVPSIKRPFPELRIIDISRNGFTGLLPARYFHSLKAMMHGDNDDIDLDYMNSAGYDQYYSMILTYKGVDLEMERVLNIFTTIDLSNNRFEGMIPKEVGKLSSLKLLNLSHNILRGHIPSSLGNLTQLESLDLSSNWLAGEIPVELTSLTALSVLNLSFNQLVGPIPQGKQFDSFQNDSFIGNLGLCGFALTQQCSNYEVPPAPMPEEDDTSSSWAWCDWKIVVMGYGCGVIWGLSLGYLAFSTGNPRWLMMMMFERHDAKKMRRIKPRPQRI</sequence>
<evidence type="ECO:0000259" key="14">
    <source>
        <dbReference type="Pfam" id="PF08263"/>
    </source>
</evidence>
<feature type="signal peptide" evidence="13">
    <location>
        <begin position="1"/>
        <end position="22"/>
    </location>
</feature>
<dbReference type="PANTHER" id="PTHR48061">
    <property type="entry name" value="LEUCINE-RICH REPEAT RECEPTOR PROTEIN KINASE EMS1-LIKE-RELATED"/>
    <property type="match status" value="1"/>
</dbReference>
<organism evidence="15 16">
    <name type="scientific">Citrus x changshan-huyou</name>
    <dbReference type="NCBI Taxonomy" id="2935761"/>
    <lineage>
        <taxon>Eukaryota</taxon>
        <taxon>Viridiplantae</taxon>
        <taxon>Streptophyta</taxon>
        <taxon>Embryophyta</taxon>
        <taxon>Tracheophyta</taxon>
        <taxon>Spermatophyta</taxon>
        <taxon>Magnoliopsida</taxon>
        <taxon>eudicotyledons</taxon>
        <taxon>Gunneridae</taxon>
        <taxon>Pentapetalae</taxon>
        <taxon>rosids</taxon>
        <taxon>malvids</taxon>
        <taxon>Sapindales</taxon>
        <taxon>Rutaceae</taxon>
        <taxon>Aurantioideae</taxon>
        <taxon>Citrus</taxon>
    </lineage>
</organism>
<comment type="subcellular location">
    <subcellularLocation>
        <location evidence="1">Cell membrane</location>
        <topology evidence="1">Single-pass type I membrane protein</topology>
    </subcellularLocation>
</comment>
<accession>A0AAP0QXI0</accession>
<evidence type="ECO:0000256" key="6">
    <source>
        <dbReference type="ARBA" id="ARBA00022729"/>
    </source>
</evidence>
<keyword evidence="7" id="KW-0677">Repeat</keyword>
<dbReference type="Pfam" id="PF08263">
    <property type="entry name" value="LRRNT_2"/>
    <property type="match status" value="1"/>
</dbReference>
<dbReference type="InterPro" id="IPR013210">
    <property type="entry name" value="LRR_N_plant-typ"/>
</dbReference>
<evidence type="ECO:0000256" key="12">
    <source>
        <dbReference type="SAM" id="Phobius"/>
    </source>
</evidence>
<keyword evidence="9 12" id="KW-0472">Membrane</keyword>
<reference evidence="15 16" key="1">
    <citation type="submission" date="2024-05" db="EMBL/GenBank/DDBJ databases">
        <title>Haplotype-resolved chromosome-level genome assembly of Huyou (Citrus changshanensis).</title>
        <authorList>
            <person name="Miao C."/>
            <person name="Chen W."/>
            <person name="Wu Y."/>
            <person name="Wang L."/>
            <person name="Zhao S."/>
            <person name="Grierson D."/>
            <person name="Xu C."/>
            <person name="Chen K."/>
        </authorList>
    </citation>
    <scope>NUCLEOTIDE SEQUENCE [LARGE SCALE GENOMIC DNA]</scope>
    <source>
        <strain evidence="15">01-14</strain>
        <tissue evidence="15">Leaf</tissue>
    </source>
</reference>
<gene>
    <name evidence="15" type="ORF">WN944_010078</name>
</gene>
<dbReference type="PANTHER" id="PTHR48061:SF46">
    <property type="entry name" value="LEUCINE-RICH REPEAT-CONTAINING N-TERMINAL PLANT-TYPE DOMAIN-CONTAINING PROTEIN"/>
    <property type="match status" value="1"/>
</dbReference>
<dbReference type="Pfam" id="PF00560">
    <property type="entry name" value="LRR_1"/>
    <property type="match status" value="7"/>
</dbReference>
<dbReference type="FunFam" id="3.80.10.10:FF:000383">
    <property type="entry name" value="Leucine-rich repeat receptor protein kinase EMS1"/>
    <property type="match status" value="1"/>
</dbReference>
<evidence type="ECO:0000256" key="8">
    <source>
        <dbReference type="ARBA" id="ARBA00022989"/>
    </source>
</evidence>
<feature type="transmembrane region" description="Helical" evidence="12">
    <location>
        <begin position="958"/>
        <end position="978"/>
    </location>
</feature>
<evidence type="ECO:0000256" key="1">
    <source>
        <dbReference type="ARBA" id="ARBA00004251"/>
    </source>
</evidence>
<feature type="chain" id="PRO_5042921352" description="Leucine-rich repeat-containing N-terminal plant-type domain-containing protein" evidence="13">
    <location>
        <begin position="23"/>
        <end position="1009"/>
    </location>
</feature>
<dbReference type="Pfam" id="PF13855">
    <property type="entry name" value="LRR_8"/>
    <property type="match status" value="2"/>
</dbReference>
<keyword evidence="11" id="KW-0325">Glycoprotein</keyword>
<dbReference type="PROSITE" id="PS51450">
    <property type="entry name" value="LRR"/>
    <property type="match status" value="1"/>
</dbReference>
<dbReference type="InterPro" id="IPR032675">
    <property type="entry name" value="LRR_dom_sf"/>
</dbReference>
<keyword evidence="5 12" id="KW-0812">Transmembrane</keyword>
<evidence type="ECO:0000256" key="13">
    <source>
        <dbReference type="SAM" id="SignalP"/>
    </source>
</evidence>
<evidence type="ECO:0000256" key="2">
    <source>
        <dbReference type="ARBA" id="ARBA00009592"/>
    </source>
</evidence>
<comment type="similarity">
    <text evidence="2">Belongs to the RLP family.</text>
</comment>
<dbReference type="Proteomes" id="UP001428341">
    <property type="component" value="Unassembled WGS sequence"/>
</dbReference>
<dbReference type="InterPro" id="IPR046956">
    <property type="entry name" value="RLP23-like"/>
</dbReference>
<keyword evidence="3" id="KW-1003">Cell membrane</keyword>
<dbReference type="InterPro" id="IPR001611">
    <property type="entry name" value="Leu-rich_rpt"/>
</dbReference>
<keyword evidence="8 12" id="KW-1133">Transmembrane helix</keyword>
<name>A0AAP0QXI0_9ROSI</name>
<evidence type="ECO:0000256" key="3">
    <source>
        <dbReference type="ARBA" id="ARBA00022475"/>
    </source>
</evidence>
<dbReference type="InterPro" id="IPR003591">
    <property type="entry name" value="Leu-rich_rpt_typical-subtyp"/>
</dbReference>
<dbReference type="SUPFAM" id="SSF52058">
    <property type="entry name" value="L domain-like"/>
    <property type="match status" value="2"/>
</dbReference>
<dbReference type="PRINTS" id="PR00019">
    <property type="entry name" value="LEURICHRPT"/>
</dbReference>
<dbReference type="FunFam" id="3.80.10.10:FF:000213">
    <property type="entry name" value="Tyrosine-sulfated glycopeptide receptor 1"/>
    <property type="match status" value="1"/>
</dbReference>
<evidence type="ECO:0000256" key="5">
    <source>
        <dbReference type="ARBA" id="ARBA00022692"/>
    </source>
</evidence>
<dbReference type="FunFam" id="3.80.10.10:FF:000095">
    <property type="entry name" value="LRR receptor-like serine/threonine-protein kinase GSO1"/>
    <property type="match status" value="1"/>
</dbReference>
<dbReference type="SUPFAM" id="SSF52047">
    <property type="entry name" value="RNI-like"/>
    <property type="match status" value="1"/>
</dbReference>
<evidence type="ECO:0000256" key="10">
    <source>
        <dbReference type="ARBA" id="ARBA00023170"/>
    </source>
</evidence>
<evidence type="ECO:0000313" key="15">
    <source>
        <dbReference type="EMBL" id="KAK9221651.1"/>
    </source>
</evidence>
<dbReference type="SMART" id="SM00369">
    <property type="entry name" value="LRR_TYP"/>
    <property type="match status" value="8"/>
</dbReference>
<evidence type="ECO:0000256" key="4">
    <source>
        <dbReference type="ARBA" id="ARBA00022614"/>
    </source>
</evidence>
<evidence type="ECO:0000313" key="16">
    <source>
        <dbReference type="Proteomes" id="UP001428341"/>
    </source>
</evidence>
<evidence type="ECO:0000256" key="7">
    <source>
        <dbReference type="ARBA" id="ARBA00022737"/>
    </source>
</evidence>
<protein>
    <recommendedName>
        <fullName evidence="14">Leucine-rich repeat-containing N-terminal plant-type domain-containing protein</fullName>
    </recommendedName>
</protein>
<keyword evidence="10" id="KW-0675">Receptor</keyword>
<feature type="domain" description="Leucine-rich repeat-containing N-terminal plant-type" evidence="14">
    <location>
        <begin position="28"/>
        <end position="78"/>
    </location>
</feature>
<proteinExistence type="inferred from homology"/>
<dbReference type="EMBL" id="JBCGBO010000002">
    <property type="protein sequence ID" value="KAK9221651.1"/>
    <property type="molecule type" value="Genomic_DNA"/>
</dbReference>
<evidence type="ECO:0000256" key="11">
    <source>
        <dbReference type="ARBA" id="ARBA00023180"/>
    </source>
</evidence>
<evidence type="ECO:0000256" key="9">
    <source>
        <dbReference type="ARBA" id="ARBA00023136"/>
    </source>
</evidence>
<dbReference type="GO" id="GO:0005886">
    <property type="term" value="C:plasma membrane"/>
    <property type="evidence" value="ECO:0007669"/>
    <property type="project" value="UniProtKB-SubCell"/>
</dbReference>
<keyword evidence="4" id="KW-0433">Leucine-rich repeat</keyword>
<dbReference type="AlphaFoldDB" id="A0AAP0QXI0"/>
<comment type="caution">
    <text evidence="15">The sequence shown here is derived from an EMBL/GenBank/DDBJ whole genome shotgun (WGS) entry which is preliminary data.</text>
</comment>